<comment type="similarity">
    <text evidence="1">Belongs to the FHY3/FAR1 family.</text>
</comment>
<dbReference type="Proteomes" id="UP000652761">
    <property type="component" value="Unassembled WGS sequence"/>
</dbReference>
<dbReference type="InterPro" id="IPR031052">
    <property type="entry name" value="FHY3/FAR1"/>
</dbReference>
<dbReference type="PANTHER" id="PTHR31669">
    <property type="entry name" value="PROTEIN FAR1-RELATED SEQUENCE 10-RELATED"/>
    <property type="match status" value="1"/>
</dbReference>
<evidence type="ECO:0000313" key="3">
    <source>
        <dbReference type="Proteomes" id="UP000652761"/>
    </source>
</evidence>
<dbReference type="AlphaFoldDB" id="A0A843WV55"/>
<keyword evidence="1" id="KW-0862">Zinc</keyword>
<evidence type="ECO:0000313" key="2">
    <source>
        <dbReference type="EMBL" id="MQM07804.1"/>
    </source>
</evidence>
<sequence length="224" mass="26226">MKLKDGDAKTMIAHFQDMQVKDSTFFYNLAVNDDVNGGIHPRAIITYQDKAMEAAVSELFPNTRHRFFLWHILKTVPEKIGHICIANPHFMQEVDMCIYDSMSTNEFQEKWCNLMTKYENAKENDWLKPCMYVMKRMSTSQHSESINHFFDEFVTAKTTLSGFVLKYEVEIERKFYAKRQDDLKSSDTEAYLKTSSPFEKVADALYTRAIFKKFQQELIEIAAC</sequence>
<keyword evidence="1" id="KW-0479">Metal-binding</keyword>
<gene>
    <name evidence="2" type="ORF">Taro_040648</name>
</gene>
<comment type="subcellular location">
    <subcellularLocation>
        <location evidence="1">Nucleus</location>
    </subcellularLocation>
</comment>
<dbReference type="GO" id="GO:0008270">
    <property type="term" value="F:zinc ion binding"/>
    <property type="evidence" value="ECO:0007669"/>
    <property type="project" value="UniProtKB-UniRule"/>
</dbReference>
<dbReference type="GO" id="GO:0005634">
    <property type="term" value="C:nucleus"/>
    <property type="evidence" value="ECO:0007669"/>
    <property type="project" value="UniProtKB-SubCell"/>
</dbReference>
<comment type="caution">
    <text evidence="2">The sequence shown here is derived from an EMBL/GenBank/DDBJ whole genome shotgun (WGS) entry which is preliminary data.</text>
</comment>
<organism evidence="2 3">
    <name type="scientific">Colocasia esculenta</name>
    <name type="common">Wild taro</name>
    <name type="synonym">Arum esculentum</name>
    <dbReference type="NCBI Taxonomy" id="4460"/>
    <lineage>
        <taxon>Eukaryota</taxon>
        <taxon>Viridiplantae</taxon>
        <taxon>Streptophyta</taxon>
        <taxon>Embryophyta</taxon>
        <taxon>Tracheophyta</taxon>
        <taxon>Spermatophyta</taxon>
        <taxon>Magnoliopsida</taxon>
        <taxon>Liliopsida</taxon>
        <taxon>Araceae</taxon>
        <taxon>Aroideae</taxon>
        <taxon>Colocasieae</taxon>
        <taxon>Colocasia</taxon>
    </lineage>
</organism>
<evidence type="ECO:0000256" key="1">
    <source>
        <dbReference type="RuleBase" id="RU367018"/>
    </source>
</evidence>
<dbReference type="PANTHER" id="PTHR31669:SF251">
    <property type="entry name" value="PROTEIN FAR1-RELATED SEQUENCE"/>
    <property type="match status" value="1"/>
</dbReference>
<proteinExistence type="inferred from homology"/>
<dbReference type="OrthoDB" id="693512at2759"/>
<keyword evidence="1" id="KW-0539">Nucleus</keyword>
<keyword evidence="3" id="KW-1185">Reference proteome</keyword>
<dbReference type="EMBL" id="NMUH01003956">
    <property type="protein sequence ID" value="MQM07804.1"/>
    <property type="molecule type" value="Genomic_DNA"/>
</dbReference>
<accession>A0A843WV55</accession>
<comment type="function">
    <text evidence="1">Putative transcription activator involved in regulating light control of development.</text>
</comment>
<reference evidence="2" key="1">
    <citation type="submission" date="2017-07" db="EMBL/GenBank/DDBJ databases">
        <title>Taro Niue Genome Assembly and Annotation.</title>
        <authorList>
            <person name="Atibalentja N."/>
            <person name="Keating K."/>
            <person name="Fields C.J."/>
        </authorList>
    </citation>
    <scope>NUCLEOTIDE SEQUENCE</scope>
    <source>
        <strain evidence="2">Niue_2</strain>
        <tissue evidence="2">Leaf</tissue>
    </source>
</reference>
<name>A0A843WV55_COLES</name>
<dbReference type="GO" id="GO:0006355">
    <property type="term" value="P:regulation of DNA-templated transcription"/>
    <property type="evidence" value="ECO:0007669"/>
    <property type="project" value="UniProtKB-UniRule"/>
</dbReference>
<protein>
    <recommendedName>
        <fullName evidence="1">Protein FAR1-RELATED SEQUENCE</fullName>
    </recommendedName>
</protein>
<keyword evidence="1" id="KW-0863">Zinc-finger</keyword>